<dbReference type="OrthoDB" id="1119476at2"/>
<accession>A0A653W1T4</accession>
<organism evidence="1 2">
    <name type="scientific">Maribacter litoralis</name>
    <dbReference type="NCBI Taxonomy" id="2059726"/>
    <lineage>
        <taxon>Bacteria</taxon>
        <taxon>Pseudomonadati</taxon>
        <taxon>Bacteroidota</taxon>
        <taxon>Flavobacteriia</taxon>
        <taxon>Flavobacteriales</taxon>
        <taxon>Flavobacteriaceae</taxon>
        <taxon>Maribacter</taxon>
    </lineage>
</organism>
<evidence type="ECO:0000313" key="2">
    <source>
        <dbReference type="Proteomes" id="UP000430202"/>
    </source>
</evidence>
<protein>
    <submittedName>
        <fullName evidence="1">Uncharacterized protein</fullName>
    </submittedName>
</protein>
<proteinExistence type="predicted"/>
<keyword evidence="2" id="KW-1185">Reference proteome</keyword>
<reference evidence="1 2" key="1">
    <citation type="submission" date="2019-10" db="EMBL/GenBank/DDBJ databases">
        <authorList>
            <person name="Karimi E."/>
        </authorList>
    </citation>
    <scope>NUCLEOTIDE SEQUENCE [LARGE SCALE GENOMIC DNA]</scope>
    <source>
        <strain evidence="1">Maribacter sp. 151</strain>
    </source>
</reference>
<dbReference type="AlphaFoldDB" id="A0A653W1T4"/>
<dbReference type="Proteomes" id="UP000430202">
    <property type="component" value="Unassembled WGS sequence"/>
</dbReference>
<sequence>MKKVYLLAILFTIIFQSCIDDDCGECFTPPQSFHFEIIDQASGENLFTNNTFESDDIEIINSLNNETIEFSFISENELNLIQVNSIGWETEIVNLEVSIAENELFNFYVDAERKLADCCSYTDYNEITITNAEFELDTETGVYKILID</sequence>
<gene>
    <name evidence="1" type="ORF">MARI151_60107</name>
</gene>
<dbReference type="RefSeq" id="WP_116772374.1">
    <property type="nucleotide sequence ID" value="NZ_LR733271.1"/>
</dbReference>
<dbReference type="EMBL" id="CABWLR010000006">
    <property type="protein sequence ID" value="VXC12627.1"/>
    <property type="molecule type" value="Genomic_DNA"/>
</dbReference>
<name>A0A653W1T4_9FLAO</name>
<dbReference type="PROSITE" id="PS51257">
    <property type="entry name" value="PROKAR_LIPOPROTEIN"/>
    <property type="match status" value="1"/>
</dbReference>
<evidence type="ECO:0000313" key="1">
    <source>
        <dbReference type="EMBL" id="VXC12627.1"/>
    </source>
</evidence>